<proteinExistence type="predicted"/>
<evidence type="ECO:0000313" key="2">
    <source>
        <dbReference type="Proteomes" id="UP000013525"/>
    </source>
</evidence>
<accession>R7WHQ2</accession>
<dbReference type="Proteomes" id="UP000013525">
    <property type="component" value="Unassembled WGS sequence"/>
</dbReference>
<name>R7WHQ2_9NOCA</name>
<reference evidence="1 2" key="1">
    <citation type="journal article" date="2013" name="Genome Announc.">
        <title>Draft Genome Sequence of Rhodococcus rhodnii Strain LMG5362, a Symbiont of Rhodnius prolixus (Hemiptera, Reduviidae, Triatominae), the Principle Vector of Trypanosoma cruzi.</title>
        <authorList>
            <person name="Pachebat J.A."/>
            <person name="van Keulen G."/>
            <person name="Whitten M.M."/>
            <person name="Girdwood S."/>
            <person name="Del Sol R."/>
            <person name="Dyson P.J."/>
            <person name="Facey P.D."/>
        </authorList>
    </citation>
    <scope>NUCLEOTIDE SEQUENCE [LARGE SCALE GENOMIC DNA]</scope>
    <source>
        <strain evidence="1 2">LMG 5362</strain>
    </source>
</reference>
<dbReference type="PATRIC" id="fig|1273125.3.peg.3762"/>
<protein>
    <submittedName>
        <fullName evidence="1">Uncharacterized protein</fullName>
    </submittedName>
</protein>
<comment type="caution">
    <text evidence="1">The sequence shown here is derived from an EMBL/GenBank/DDBJ whole genome shotgun (WGS) entry which is preliminary data.</text>
</comment>
<organism evidence="1 2">
    <name type="scientific">Rhodococcus rhodnii LMG 5362</name>
    <dbReference type="NCBI Taxonomy" id="1273125"/>
    <lineage>
        <taxon>Bacteria</taxon>
        <taxon>Bacillati</taxon>
        <taxon>Actinomycetota</taxon>
        <taxon>Actinomycetes</taxon>
        <taxon>Mycobacteriales</taxon>
        <taxon>Nocardiaceae</taxon>
        <taxon>Rhodococcus</taxon>
    </lineage>
</organism>
<sequence>MEFREYTGGSLRHLSWKGLRDDKTPDEVDLPGRH</sequence>
<gene>
    <name evidence="1" type="ORF">Rrhod_3957</name>
</gene>
<evidence type="ECO:0000313" key="1">
    <source>
        <dbReference type="EMBL" id="EOM74715.1"/>
    </source>
</evidence>
<dbReference type="AlphaFoldDB" id="R7WHQ2"/>
<keyword evidence="2" id="KW-1185">Reference proteome</keyword>
<dbReference type="EMBL" id="APMY01000124">
    <property type="protein sequence ID" value="EOM74715.1"/>
    <property type="molecule type" value="Genomic_DNA"/>
</dbReference>